<keyword evidence="1" id="KW-1133">Transmembrane helix</keyword>
<dbReference type="RefSeq" id="WP_209969850.1">
    <property type="nucleotide sequence ID" value="NZ_JAGGLB010000002.1"/>
</dbReference>
<comment type="caution">
    <text evidence="2">The sequence shown here is derived from an EMBL/GenBank/DDBJ whole genome shotgun (WGS) entry which is preliminary data.</text>
</comment>
<evidence type="ECO:0000313" key="2">
    <source>
        <dbReference type="EMBL" id="MBP1989047.1"/>
    </source>
</evidence>
<protein>
    <submittedName>
        <fullName evidence="2">Stage III sporulation protein AF</fullName>
    </submittedName>
</protein>
<dbReference type="InterPro" id="IPR014245">
    <property type="entry name" value="Spore_III_AF"/>
</dbReference>
<dbReference type="NCBIfam" id="TIGR02896">
    <property type="entry name" value="spore_III_AF"/>
    <property type="match status" value="1"/>
</dbReference>
<accession>A0ABS4IN95</accession>
<keyword evidence="3" id="KW-1185">Reference proteome</keyword>
<feature type="transmembrane region" description="Helical" evidence="1">
    <location>
        <begin position="6"/>
        <end position="25"/>
    </location>
</feature>
<gene>
    <name evidence="2" type="ORF">J2Z66_000642</name>
</gene>
<evidence type="ECO:0000256" key="1">
    <source>
        <dbReference type="SAM" id="Phobius"/>
    </source>
</evidence>
<keyword evidence="1" id="KW-0812">Transmembrane</keyword>
<feature type="transmembrane region" description="Helical" evidence="1">
    <location>
        <begin position="37"/>
        <end position="54"/>
    </location>
</feature>
<reference evidence="2 3" key="1">
    <citation type="submission" date="2021-03" db="EMBL/GenBank/DDBJ databases">
        <title>Genomic Encyclopedia of Type Strains, Phase IV (KMG-IV): sequencing the most valuable type-strain genomes for metagenomic binning, comparative biology and taxonomic classification.</title>
        <authorList>
            <person name="Goeker M."/>
        </authorList>
    </citation>
    <scope>NUCLEOTIDE SEQUENCE [LARGE SCALE GENOMIC DNA]</scope>
    <source>
        <strain evidence="2 3">DSM 26048</strain>
    </source>
</reference>
<dbReference type="Proteomes" id="UP001519287">
    <property type="component" value="Unassembled WGS sequence"/>
</dbReference>
<dbReference type="EMBL" id="JAGGLB010000002">
    <property type="protein sequence ID" value="MBP1989047.1"/>
    <property type="molecule type" value="Genomic_DNA"/>
</dbReference>
<sequence>MDWLAGWLRTIIMVILLATFVDLLLPSNTMHRYVKTVMSLFILLTLLSPVLELFQKNWDVEQMMTAAEQKQYNAANQASNGRKGGMKSLEAIIQDAERLKAIGEKQSLELLQKQIETVMMQDLQQQTDLVVDKAQVAAKLDNNGKPIVTDVWVTLHEIDRESAAQKPEEAEDIAAIASIRPIEPIRIRRDSDELVSAGKRGESGGAPGKLSLPLEQERQRLVQRISRDWQVHAGQIEVQIQAGLKE</sequence>
<keyword evidence="1" id="KW-0472">Membrane</keyword>
<name>A0ABS4IN95_9BACL</name>
<evidence type="ECO:0000313" key="3">
    <source>
        <dbReference type="Proteomes" id="UP001519287"/>
    </source>
</evidence>
<dbReference type="Pfam" id="PF09581">
    <property type="entry name" value="Spore_III_AF"/>
    <property type="match status" value="1"/>
</dbReference>
<organism evidence="2 3">
    <name type="scientific">Paenibacillus eucommiae</name>
    <dbReference type="NCBI Taxonomy" id="1355755"/>
    <lineage>
        <taxon>Bacteria</taxon>
        <taxon>Bacillati</taxon>
        <taxon>Bacillota</taxon>
        <taxon>Bacilli</taxon>
        <taxon>Bacillales</taxon>
        <taxon>Paenibacillaceae</taxon>
        <taxon>Paenibacillus</taxon>
    </lineage>
</organism>
<proteinExistence type="predicted"/>